<evidence type="ECO:0000256" key="4">
    <source>
        <dbReference type="ARBA" id="ARBA00022606"/>
    </source>
</evidence>
<dbReference type="PANTHER" id="PTHR11394:SF159">
    <property type="entry name" value="TASTE RECEPTOR TYPE 2"/>
    <property type="match status" value="1"/>
</dbReference>
<feature type="transmembrane region" description="Helical" evidence="13">
    <location>
        <begin position="184"/>
        <end position="206"/>
    </location>
</feature>
<sequence>MASNFLRAADIASMLIDSTSLLMTFPGYIFILVVNILDWMKNKRLNISDQIISGLGLSTLIHKIAQVTFRYTLLLGGHRVHTSIIWFYIELTFNLLNFCILLLSTWLAIHFCLKIVNINHKLYIYIQRMFPKMFPWILLPSVLVSLLISVPAAQSTSQFHSTSSVLFNASSSAMNIFLSVQLYYAFYALCFVIFFILLLVAIVSLFRHIHQLQKNSVNFRSETVQAHAGAAKTLICLLFLNLLQFFVPIFRMLERTEQRIMYFNVLLAIIWHILDLPILLRGSKKLQKKLHEIWFYLVP</sequence>
<feature type="transmembrane region" description="Helical" evidence="13">
    <location>
        <begin position="20"/>
        <end position="39"/>
    </location>
</feature>
<keyword evidence="5 12" id="KW-0812">Transmembrane</keyword>
<feature type="transmembrane region" description="Helical" evidence="13">
    <location>
        <begin position="85"/>
        <end position="113"/>
    </location>
</feature>
<dbReference type="Proteomes" id="UP000824782">
    <property type="component" value="Unassembled WGS sequence"/>
</dbReference>
<dbReference type="PANTHER" id="PTHR11394">
    <property type="entry name" value="TASTE RECEPTOR TYPE 2"/>
    <property type="match status" value="1"/>
</dbReference>
<keyword evidence="4 12" id="KW-0716">Sensory transduction</keyword>
<keyword evidence="10 12" id="KW-0807">Transducer</keyword>
<keyword evidence="6 13" id="KW-1133">Transmembrane helix</keyword>
<evidence type="ECO:0000256" key="6">
    <source>
        <dbReference type="ARBA" id="ARBA00022989"/>
    </source>
</evidence>
<evidence type="ECO:0000256" key="11">
    <source>
        <dbReference type="RuleBase" id="RU004423"/>
    </source>
</evidence>
<gene>
    <name evidence="14" type="ORF">GDO81_028559</name>
</gene>
<feature type="transmembrane region" description="Helical" evidence="13">
    <location>
        <begin position="226"/>
        <end position="247"/>
    </location>
</feature>
<evidence type="ECO:0000313" key="14">
    <source>
        <dbReference type="EMBL" id="KAG8547309.1"/>
    </source>
</evidence>
<evidence type="ECO:0000313" key="15">
    <source>
        <dbReference type="Proteomes" id="UP000824782"/>
    </source>
</evidence>
<evidence type="ECO:0000256" key="7">
    <source>
        <dbReference type="ARBA" id="ARBA00023040"/>
    </source>
</evidence>
<dbReference type="GO" id="GO:0033038">
    <property type="term" value="F:bitter taste receptor activity"/>
    <property type="evidence" value="ECO:0007669"/>
    <property type="project" value="InterPro"/>
</dbReference>
<evidence type="ECO:0000256" key="2">
    <source>
        <dbReference type="ARBA" id="ARBA00007376"/>
    </source>
</evidence>
<feature type="transmembrane region" description="Helical" evidence="13">
    <location>
        <begin position="259"/>
        <end position="280"/>
    </location>
</feature>
<keyword evidence="15" id="KW-1185">Reference proteome</keyword>
<evidence type="ECO:0000256" key="3">
    <source>
        <dbReference type="ARBA" id="ARBA00022480"/>
    </source>
</evidence>
<dbReference type="EMBL" id="WNYA01000754">
    <property type="protein sequence ID" value="KAG8547309.1"/>
    <property type="molecule type" value="Genomic_DNA"/>
</dbReference>
<dbReference type="AlphaFoldDB" id="A0AAV6ZD68"/>
<evidence type="ECO:0000256" key="8">
    <source>
        <dbReference type="ARBA" id="ARBA00023136"/>
    </source>
</evidence>
<comment type="caution">
    <text evidence="14">The sequence shown here is derived from an EMBL/GenBank/DDBJ whole genome shotgun (WGS) entry which is preliminary data.</text>
</comment>
<evidence type="ECO:0000256" key="5">
    <source>
        <dbReference type="ARBA" id="ARBA00022692"/>
    </source>
</evidence>
<evidence type="ECO:0000256" key="10">
    <source>
        <dbReference type="ARBA" id="ARBA00023224"/>
    </source>
</evidence>
<feature type="transmembrane region" description="Helical" evidence="13">
    <location>
        <begin position="51"/>
        <end position="73"/>
    </location>
</feature>
<dbReference type="InterPro" id="IPR007960">
    <property type="entry name" value="TAS2R"/>
</dbReference>
<protein>
    <recommendedName>
        <fullName evidence="12">Taste receptor type 2</fullName>
    </recommendedName>
</protein>
<dbReference type="Pfam" id="PF05296">
    <property type="entry name" value="TAS2R"/>
    <property type="match status" value="1"/>
</dbReference>
<name>A0AAV6ZD68_ENGPU</name>
<evidence type="ECO:0000256" key="13">
    <source>
        <dbReference type="SAM" id="Phobius"/>
    </source>
</evidence>
<keyword evidence="7 12" id="KW-0297">G-protein coupled receptor</keyword>
<comment type="subcellular location">
    <subcellularLocation>
        <location evidence="1 12">Membrane</location>
        <topology evidence="1 12">Multi-pass membrane protein</topology>
    </subcellularLocation>
</comment>
<reference evidence="14" key="1">
    <citation type="thesis" date="2020" institute="ProQuest LLC" country="789 East Eisenhower Parkway, Ann Arbor, MI, USA">
        <title>Comparative Genomics and Chromosome Evolution.</title>
        <authorList>
            <person name="Mudd A.B."/>
        </authorList>
    </citation>
    <scope>NUCLEOTIDE SEQUENCE</scope>
    <source>
        <strain evidence="14">237g6f4</strain>
        <tissue evidence="14">Blood</tissue>
    </source>
</reference>
<evidence type="ECO:0000256" key="1">
    <source>
        <dbReference type="ARBA" id="ARBA00004141"/>
    </source>
</evidence>
<comment type="similarity">
    <text evidence="2 11">Belongs to the G-protein coupled receptor T2R family.</text>
</comment>
<evidence type="ECO:0000256" key="12">
    <source>
        <dbReference type="RuleBase" id="RU004424"/>
    </source>
</evidence>
<accession>A0AAV6ZD68</accession>
<keyword evidence="3 12" id="KW-0919">Taste</keyword>
<keyword evidence="8 12" id="KW-0472">Membrane</keyword>
<dbReference type="GO" id="GO:0004930">
    <property type="term" value="F:G protein-coupled receptor activity"/>
    <property type="evidence" value="ECO:0007669"/>
    <property type="project" value="UniProtKB-KW"/>
</dbReference>
<feature type="transmembrane region" description="Helical" evidence="13">
    <location>
        <begin position="134"/>
        <end position="153"/>
    </location>
</feature>
<evidence type="ECO:0000256" key="9">
    <source>
        <dbReference type="ARBA" id="ARBA00023170"/>
    </source>
</evidence>
<organism evidence="14 15">
    <name type="scientific">Engystomops pustulosus</name>
    <name type="common">Tungara frog</name>
    <name type="synonym">Physalaemus pustulosus</name>
    <dbReference type="NCBI Taxonomy" id="76066"/>
    <lineage>
        <taxon>Eukaryota</taxon>
        <taxon>Metazoa</taxon>
        <taxon>Chordata</taxon>
        <taxon>Craniata</taxon>
        <taxon>Vertebrata</taxon>
        <taxon>Euteleostomi</taxon>
        <taxon>Amphibia</taxon>
        <taxon>Batrachia</taxon>
        <taxon>Anura</taxon>
        <taxon>Neobatrachia</taxon>
        <taxon>Hyloidea</taxon>
        <taxon>Leptodactylidae</taxon>
        <taxon>Leiuperinae</taxon>
        <taxon>Engystomops</taxon>
    </lineage>
</organism>
<dbReference type="GO" id="GO:0016020">
    <property type="term" value="C:membrane"/>
    <property type="evidence" value="ECO:0007669"/>
    <property type="project" value="UniProtKB-SubCell"/>
</dbReference>
<dbReference type="SUPFAM" id="SSF81321">
    <property type="entry name" value="Family A G protein-coupled receptor-like"/>
    <property type="match status" value="1"/>
</dbReference>
<keyword evidence="9 12" id="KW-0675">Receptor</keyword>
<proteinExistence type="inferred from homology"/>